<keyword evidence="3" id="KW-1185">Reference proteome</keyword>
<organism evidence="2 3">
    <name type="scientific">Symbiodinium microadriaticum</name>
    <name type="common">Dinoflagellate</name>
    <name type="synonym">Zooxanthella microadriatica</name>
    <dbReference type="NCBI Taxonomy" id="2951"/>
    <lineage>
        <taxon>Eukaryota</taxon>
        <taxon>Sar</taxon>
        <taxon>Alveolata</taxon>
        <taxon>Dinophyceae</taxon>
        <taxon>Suessiales</taxon>
        <taxon>Symbiodiniaceae</taxon>
        <taxon>Symbiodinium</taxon>
    </lineage>
</organism>
<feature type="region of interest" description="Disordered" evidence="1">
    <location>
        <begin position="1"/>
        <end position="20"/>
    </location>
</feature>
<evidence type="ECO:0000313" key="3">
    <source>
        <dbReference type="Proteomes" id="UP000186817"/>
    </source>
</evidence>
<dbReference type="Proteomes" id="UP000186817">
    <property type="component" value="Unassembled WGS sequence"/>
</dbReference>
<evidence type="ECO:0000313" key="2">
    <source>
        <dbReference type="EMBL" id="OLP73845.1"/>
    </source>
</evidence>
<reference evidence="2 3" key="1">
    <citation type="submission" date="2016-02" db="EMBL/GenBank/DDBJ databases">
        <title>Genome analysis of coral dinoflagellate symbionts highlights evolutionary adaptations to a symbiotic lifestyle.</title>
        <authorList>
            <person name="Aranda M."/>
            <person name="Li Y."/>
            <person name="Liew Y.J."/>
            <person name="Baumgarten S."/>
            <person name="Simakov O."/>
            <person name="Wilson M."/>
            <person name="Piel J."/>
            <person name="Ashoor H."/>
            <person name="Bougouffa S."/>
            <person name="Bajic V.B."/>
            <person name="Ryu T."/>
            <person name="Ravasi T."/>
            <person name="Bayer T."/>
            <person name="Micklem G."/>
            <person name="Kim H."/>
            <person name="Bhak J."/>
            <person name="Lajeunesse T.C."/>
            <person name="Voolstra C.R."/>
        </authorList>
    </citation>
    <scope>NUCLEOTIDE SEQUENCE [LARGE SCALE GENOMIC DNA]</scope>
    <source>
        <strain evidence="2 3">CCMP2467</strain>
    </source>
</reference>
<feature type="non-terminal residue" evidence="2">
    <location>
        <position position="78"/>
    </location>
</feature>
<protein>
    <submittedName>
        <fullName evidence="2">Uncharacterized protein</fullName>
    </submittedName>
</protein>
<comment type="caution">
    <text evidence="2">The sequence shown here is derived from an EMBL/GenBank/DDBJ whole genome shotgun (WGS) entry which is preliminary data.</text>
</comment>
<dbReference type="EMBL" id="LSRX01004661">
    <property type="protein sequence ID" value="OLP73845.1"/>
    <property type="molecule type" value="Genomic_DNA"/>
</dbReference>
<gene>
    <name evidence="2" type="ORF">AK812_SmicGene46783</name>
</gene>
<name>A0A1Q9BT31_SYMMI</name>
<feature type="region of interest" description="Disordered" evidence="1">
    <location>
        <begin position="42"/>
        <end position="63"/>
    </location>
</feature>
<accession>A0A1Q9BT31</accession>
<evidence type="ECO:0000256" key="1">
    <source>
        <dbReference type="SAM" id="MobiDB-lite"/>
    </source>
</evidence>
<sequence length="78" mass="8882">MPHLPKFESQGEWQSEDKTSFTIETRERAFSSSSEQEAVAVAKTVTTATRRTTRTTRNTGASRRITEQMIDEALMDEK</sequence>
<dbReference type="AlphaFoldDB" id="A0A1Q9BT31"/>
<proteinExistence type="predicted"/>